<feature type="non-terminal residue" evidence="4">
    <location>
        <position position="618"/>
    </location>
</feature>
<dbReference type="SMART" id="SM00225">
    <property type="entry name" value="BTB"/>
    <property type="match status" value="1"/>
</dbReference>
<dbReference type="PANTHER" id="PTHR23110">
    <property type="entry name" value="BTB DOMAIN TRANSCRIPTION FACTOR"/>
    <property type="match status" value="1"/>
</dbReference>
<dbReference type="Pfam" id="PF00651">
    <property type="entry name" value="BTB"/>
    <property type="match status" value="1"/>
</dbReference>
<dbReference type="Gene3D" id="3.30.710.10">
    <property type="entry name" value="Potassium Channel Kv1.1, Chain A"/>
    <property type="match status" value="1"/>
</dbReference>
<dbReference type="GO" id="GO:0048513">
    <property type="term" value="P:animal organ development"/>
    <property type="evidence" value="ECO:0007669"/>
    <property type="project" value="UniProtKB-ARBA"/>
</dbReference>
<feature type="compositionally biased region" description="Basic and acidic residues" evidence="2">
    <location>
        <begin position="516"/>
        <end position="526"/>
    </location>
</feature>
<dbReference type="GO" id="GO:0005634">
    <property type="term" value="C:nucleus"/>
    <property type="evidence" value="ECO:0007669"/>
    <property type="project" value="TreeGrafter"/>
</dbReference>
<comment type="caution">
    <text evidence="4">The sequence shown here is derived from an EMBL/GenBank/DDBJ whole genome shotgun (WGS) entry which is preliminary data.</text>
</comment>
<dbReference type="PROSITE" id="PS50097">
    <property type="entry name" value="BTB"/>
    <property type="match status" value="1"/>
</dbReference>
<dbReference type="InterPro" id="IPR011333">
    <property type="entry name" value="SKP1/BTB/POZ_sf"/>
</dbReference>
<feature type="compositionally biased region" description="Polar residues" evidence="2">
    <location>
        <begin position="469"/>
        <end position="480"/>
    </location>
</feature>
<dbReference type="PANTHER" id="PTHR23110:SF105">
    <property type="entry name" value="RIBBON, ISOFORM C"/>
    <property type="match status" value="1"/>
</dbReference>
<dbReference type="SUPFAM" id="SSF54695">
    <property type="entry name" value="POZ domain"/>
    <property type="match status" value="1"/>
</dbReference>
<feature type="compositionally biased region" description="Polar residues" evidence="2">
    <location>
        <begin position="502"/>
        <end position="512"/>
    </location>
</feature>
<evidence type="ECO:0000313" key="4">
    <source>
        <dbReference type="EMBL" id="CAL4125757.1"/>
    </source>
</evidence>
<dbReference type="InterPro" id="IPR013087">
    <property type="entry name" value="Znf_C2H2_type"/>
</dbReference>
<evidence type="ECO:0000259" key="3">
    <source>
        <dbReference type="PROSITE" id="PS50097"/>
    </source>
</evidence>
<evidence type="ECO:0000256" key="2">
    <source>
        <dbReference type="SAM" id="MobiDB-lite"/>
    </source>
</evidence>
<name>A0AAV2RMJ3_MEGNR</name>
<sequence>MMENPILNLRWRQHGLEFTTLLDDIRRKGLYSDATISCEDREYHVHSALLSISSDFFTQIFKERCCEKPFIIMNGVLPIHLEKLLIYIYTGEVSIDQDDVSNFLELGKLLKIKGATSTSRDNCAISATATNIPGECMIEHNPVVEQLETISKTSGISKLPLPDFIRKDGYNQNRCKESISKYNKNNSREINAGIQSVIRKKNVKINVSDHKPRSRNAVPLRCPATPSLPWDLTLDTTNSPASISLPPAPSSLLSSSSFASSSFTASSFSASSSSSSSSSFTSSSSSSSSSQLSPSVSSWSTSLTPKVTGDLPPSLPLINSIGGTRITAPITSIVPQTVISPFETLLKEEPIDCENVSGSENVDMNSANIYTETNSKIRNCDADISNNGTKVVRTIPPIISHDSRSEKSSHRQVECLGNRIPSNYTPDIWAFPKGIPNQAVPAIHSNYKFTSSAPSRMPSPFLQPRPPVATTSQTLRTVLSQPPGPPPFQPLGPFPPPALIPLSNTDHQNSIPYSRPSDKNYPDQEYIKGPSNKSYPYGETGKEKCSQCPYAFPHRHADGSHCDQHHKKSPTIMKDLDPTIQIKRVEKSSEENLVNDTPLSHRNPRLLVNTLPVGPSRY</sequence>
<proteinExistence type="predicted"/>
<feature type="region of interest" description="Disordered" evidence="2">
    <location>
        <begin position="270"/>
        <end position="305"/>
    </location>
</feature>
<evidence type="ECO:0000256" key="1">
    <source>
        <dbReference type="ARBA" id="ARBA00023242"/>
    </source>
</evidence>
<dbReference type="GO" id="GO:0003006">
    <property type="term" value="P:developmental process involved in reproduction"/>
    <property type="evidence" value="ECO:0007669"/>
    <property type="project" value="UniProtKB-ARBA"/>
</dbReference>
<dbReference type="InterPro" id="IPR000210">
    <property type="entry name" value="BTB/POZ_dom"/>
</dbReference>
<dbReference type="EMBL" id="CAXKWB010024018">
    <property type="protein sequence ID" value="CAL4125757.1"/>
    <property type="molecule type" value="Genomic_DNA"/>
</dbReference>
<dbReference type="CDD" id="cd18315">
    <property type="entry name" value="BTB_POZ_BAB-like"/>
    <property type="match status" value="1"/>
</dbReference>
<organism evidence="4 5">
    <name type="scientific">Meganyctiphanes norvegica</name>
    <name type="common">Northern krill</name>
    <name type="synonym">Thysanopoda norvegica</name>
    <dbReference type="NCBI Taxonomy" id="48144"/>
    <lineage>
        <taxon>Eukaryota</taxon>
        <taxon>Metazoa</taxon>
        <taxon>Ecdysozoa</taxon>
        <taxon>Arthropoda</taxon>
        <taxon>Crustacea</taxon>
        <taxon>Multicrustacea</taxon>
        <taxon>Malacostraca</taxon>
        <taxon>Eumalacostraca</taxon>
        <taxon>Eucarida</taxon>
        <taxon>Euphausiacea</taxon>
        <taxon>Euphausiidae</taxon>
        <taxon>Meganyctiphanes</taxon>
    </lineage>
</organism>
<evidence type="ECO:0000313" key="5">
    <source>
        <dbReference type="Proteomes" id="UP001497623"/>
    </source>
</evidence>
<accession>A0AAV2RMJ3</accession>
<dbReference type="Proteomes" id="UP001497623">
    <property type="component" value="Unassembled WGS sequence"/>
</dbReference>
<feature type="region of interest" description="Disordered" evidence="2">
    <location>
        <begin position="451"/>
        <end position="534"/>
    </location>
</feature>
<dbReference type="GO" id="GO:0048468">
    <property type="term" value="P:cell development"/>
    <property type="evidence" value="ECO:0007669"/>
    <property type="project" value="UniProtKB-ARBA"/>
</dbReference>
<dbReference type="PROSITE" id="PS00028">
    <property type="entry name" value="ZINC_FINGER_C2H2_1"/>
    <property type="match status" value="1"/>
</dbReference>
<dbReference type="GO" id="GO:0006357">
    <property type="term" value="P:regulation of transcription by RNA polymerase II"/>
    <property type="evidence" value="ECO:0007669"/>
    <property type="project" value="TreeGrafter"/>
</dbReference>
<gene>
    <name evidence="4" type="ORF">MNOR_LOCUS25300</name>
</gene>
<dbReference type="InterPro" id="IPR051095">
    <property type="entry name" value="Dros_DevTransReg"/>
</dbReference>
<dbReference type="AlphaFoldDB" id="A0AAV2RMJ3"/>
<keyword evidence="1" id="KW-0539">Nucleus</keyword>
<keyword evidence="5" id="KW-1185">Reference proteome</keyword>
<feature type="domain" description="BTB" evidence="3">
    <location>
        <begin position="32"/>
        <end position="97"/>
    </location>
</feature>
<feature type="compositionally biased region" description="Pro residues" evidence="2">
    <location>
        <begin position="482"/>
        <end position="499"/>
    </location>
</feature>
<protein>
    <recommendedName>
        <fullName evidence="3">BTB domain-containing protein</fullName>
    </recommendedName>
</protein>
<feature type="compositionally biased region" description="Low complexity" evidence="2">
    <location>
        <begin position="270"/>
        <end position="304"/>
    </location>
</feature>
<reference evidence="4 5" key="1">
    <citation type="submission" date="2024-05" db="EMBL/GenBank/DDBJ databases">
        <authorList>
            <person name="Wallberg A."/>
        </authorList>
    </citation>
    <scope>NUCLEOTIDE SEQUENCE [LARGE SCALE GENOMIC DNA]</scope>
</reference>